<dbReference type="InterPro" id="IPR002347">
    <property type="entry name" value="SDR_fam"/>
</dbReference>
<dbReference type="Pfam" id="PF00106">
    <property type="entry name" value="adh_short"/>
    <property type="match status" value="1"/>
</dbReference>
<dbReference type="AlphaFoldDB" id="A0A0A1TFP9"/>
<keyword evidence="2" id="KW-1185">Reference proteome</keyword>
<dbReference type="GO" id="GO:0016616">
    <property type="term" value="F:oxidoreductase activity, acting on the CH-OH group of donors, NAD or NADP as acceptor"/>
    <property type="evidence" value="ECO:0007669"/>
    <property type="project" value="TreeGrafter"/>
</dbReference>
<dbReference type="InterPro" id="IPR052184">
    <property type="entry name" value="SDR_enzymes"/>
</dbReference>
<protein>
    <submittedName>
        <fullName evidence="1">Uncharacterized protein</fullName>
    </submittedName>
</protein>
<sequence length="253" mass="26661">MSSENTVYVVTGGNRGIGLGLVKALLARPNTTVISTVRSKETATSHAAVIVESPKGANSEHYTAEIDYSTDLDSAIVSKKFAAATAGKVNHVDVLICNAGYFTTMATVLDTTPEELRSHFDVNTLGPLVTIQALWPLMKSGPEPKFFLISSSVGSIGMMEAMPGGAYGPSKAAANWLAKALHQQIEKLVSVAVHPGFVQTNMGNSASAQWGMDNGPPDSVDESVAGLLNLFDSATKESASGKFITQKGMELLW</sequence>
<dbReference type="SUPFAM" id="SSF51735">
    <property type="entry name" value="NAD(P)-binding Rossmann-fold domains"/>
    <property type="match status" value="1"/>
</dbReference>
<dbReference type="PRINTS" id="PR00081">
    <property type="entry name" value="GDHRDH"/>
</dbReference>
<dbReference type="HOGENOM" id="CLU_010194_9_1_1"/>
<dbReference type="CDD" id="cd05325">
    <property type="entry name" value="carb_red_sniffer_like_SDR_c"/>
    <property type="match status" value="1"/>
</dbReference>
<accession>A0A0A1TFP9</accession>
<dbReference type="Gene3D" id="3.40.50.720">
    <property type="entry name" value="NAD(P)-binding Rossmann-like Domain"/>
    <property type="match status" value="1"/>
</dbReference>
<dbReference type="Proteomes" id="UP000039046">
    <property type="component" value="Unassembled WGS sequence"/>
</dbReference>
<dbReference type="PANTHER" id="PTHR45458">
    <property type="entry name" value="SHORT-CHAIN DEHYDROGENASE/REDUCTASE SDR"/>
    <property type="match status" value="1"/>
</dbReference>
<proteinExistence type="predicted"/>
<dbReference type="OrthoDB" id="9876299at2759"/>
<evidence type="ECO:0000313" key="2">
    <source>
        <dbReference type="Proteomes" id="UP000039046"/>
    </source>
</evidence>
<reference evidence="1 2" key="1">
    <citation type="journal article" date="2015" name="Genome Announc.">
        <title>Draft Genome Sequence and Gene Annotation of the Entomopathogenic Fungus Verticillium hemipterigenum.</title>
        <authorList>
            <person name="Horn F."/>
            <person name="Habel A."/>
            <person name="Scharf D.H."/>
            <person name="Dworschak J."/>
            <person name="Brakhage A.A."/>
            <person name="Guthke R."/>
            <person name="Hertweck C."/>
            <person name="Linde J."/>
        </authorList>
    </citation>
    <scope>NUCLEOTIDE SEQUENCE [LARGE SCALE GENOMIC DNA]</scope>
</reference>
<gene>
    <name evidence="1" type="ORF">VHEMI04184</name>
</gene>
<dbReference type="EMBL" id="CDHN01000002">
    <property type="protein sequence ID" value="CEJ86714.1"/>
    <property type="molecule type" value="Genomic_DNA"/>
</dbReference>
<dbReference type="PANTHER" id="PTHR45458:SF1">
    <property type="entry name" value="SHORT CHAIN DEHYDROGENASE"/>
    <property type="match status" value="1"/>
</dbReference>
<organism evidence="1 2">
    <name type="scientific">[Torrubiella] hemipterigena</name>
    <dbReference type="NCBI Taxonomy" id="1531966"/>
    <lineage>
        <taxon>Eukaryota</taxon>
        <taxon>Fungi</taxon>
        <taxon>Dikarya</taxon>
        <taxon>Ascomycota</taxon>
        <taxon>Pezizomycotina</taxon>
        <taxon>Sordariomycetes</taxon>
        <taxon>Hypocreomycetidae</taxon>
        <taxon>Hypocreales</taxon>
        <taxon>Clavicipitaceae</taxon>
        <taxon>Clavicipitaceae incertae sedis</taxon>
        <taxon>'Torrubiella' clade</taxon>
    </lineage>
</organism>
<name>A0A0A1TFP9_9HYPO</name>
<dbReference type="InterPro" id="IPR036291">
    <property type="entry name" value="NAD(P)-bd_dom_sf"/>
</dbReference>
<evidence type="ECO:0000313" key="1">
    <source>
        <dbReference type="EMBL" id="CEJ86714.1"/>
    </source>
</evidence>